<reference evidence="1 2" key="1">
    <citation type="submission" date="2021-06" db="EMBL/GenBank/DDBJ databases">
        <title>Caerostris extrusa draft genome.</title>
        <authorList>
            <person name="Kono N."/>
            <person name="Arakawa K."/>
        </authorList>
    </citation>
    <scope>NUCLEOTIDE SEQUENCE [LARGE SCALE GENOMIC DNA]</scope>
</reference>
<name>A0AAV4Q2P1_CAEEX</name>
<evidence type="ECO:0000313" key="2">
    <source>
        <dbReference type="Proteomes" id="UP001054945"/>
    </source>
</evidence>
<comment type="caution">
    <text evidence="1">The sequence shown here is derived from an EMBL/GenBank/DDBJ whole genome shotgun (WGS) entry which is preliminary data.</text>
</comment>
<gene>
    <name evidence="1" type="ORF">CEXT_135791</name>
</gene>
<dbReference type="AlphaFoldDB" id="A0AAV4Q2P1"/>
<dbReference type="Proteomes" id="UP001054945">
    <property type="component" value="Unassembled WGS sequence"/>
</dbReference>
<protein>
    <submittedName>
        <fullName evidence="1">Uncharacterized protein</fullName>
    </submittedName>
</protein>
<evidence type="ECO:0000313" key="1">
    <source>
        <dbReference type="EMBL" id="GIY02462.1"/>
    </source>
</evidence>
<accession>A0AAV4Q2P1</accession>
<sequence length="103" mass="11979">MLWKCWHPLKNSTELKTAESSEIITVSLFNQKFFGTQQKDEEKCAYEKISGTKSKAVLLQSGRGRISFHACPPSPKRKTFKKHEEKRMILKMRIDYEEVIAVC</sequence>
<organism evidence="1 2">
    <name type="scientific">Caerostris extrusa</name>
    <name type="common">Bark spider</name>
    <name type="synonym">Caerostris bankana</name>
    <dbReference type="NCBI Taxonomy" id="172846"/>
    <lineage>
        <taxon>Eukaryota</taxon>
        <taxon>Metazoa</taxon>
        <taxon>Ecdysozoa</taxon>
        <taxon>Arthropoda</taxon>
        <taxon>Chelicerata</taxon>
        <taxon>Arachnida</taxon>
        <taxon>Araneae</taxon>
        <taxon>Araneomorphae</taxon>
        <taxon>Entelegynae</taxon>
        <taxon>Araneoidea</taxon>
        <taxon>Araneidae</taxon>
        <taxon>Caerostris</taxon>
    </lineage>
</organism>
<dbReference type="EMBL" id="BPLR01005447">
    <property type="protein sequence ID" value="GIY02462.1"/>
    <property type="molecule type" value="Genomic_DNA"/>
</dbReference>
<proteinExistence type="predicted"/>
<keyword evidence="2" id="KW-1185">Reference proteome</keyword>